<feature type="non-terminal residue" evidence="7">
    <location>
        <position position="142"/>
    </location>
</feature>
<comment type="caution">
    <text evidence="7">The sequence shown here is derived from an EMBL/GenBank/DDBJ whole genome shotgun (WGS) entry which is preliminary data.</text>
</comment>
<gene>
    <name evidence="7" type="ORF">AMORRO_LOCUS16898</name>
</gene>
<dbReference type="EC" id="6.3.1.14" evidence="1"/>
<evidence type="ECO:0000256" key="2">
    <source>
        <dbReference type="ARBA" id="ARBA00018426"/>
    </source>
</evidence>
<name>A0A9N9JD01_9GLOM</name>
<dbReference type="Gene3D" id="3.40.50.620">
    <property type="entry name" value="HUPs"/>
    <property type="match status" value="1"/>
</dbReference>
<dbReference type="CDD" id="cd01994">
    <property type="entry name" value="AANH_PF0828-like"/>
    <property type="match status" value="1"/>
</dbReference>
<dbReference type="InterPro" id="IPR014729">
    <property type="entry name" value="Rossmann-like_a/b/a_fold"/>
</dbReference>
<dbReference type="EMBL" id="CAJVPV010049209">
    <property type="protein sequence ID" value="CAG8775738.1"/>
    <property type="molecule type" value="Genomic_DNA"/>
</dbReference>
<dbReference type="Pfam" id="PF01902">
    <property type="entry name" value="Diphthami_syn_2"/>
    <property type="match status" value="1"/>
</dbReference>
<dbReference type="PANTHER" id="PTHR12196">
    <property type="entry name" value="DOMAIN OF UNKNOWN FUNCTION 71 DUF71 -CONTAINING PROTEIN"/>
    <property type="match status" value="1"/>
</dbReference>
<dbReference type="PANTHER" id="PTHR12196:SF2">
    <property type="entry name" value="DIPHTHINE--AMMONIA LIGASE"/>
    <property type="match status" value="1"/>
</dbReference>
<evidence type="ECO:0000313" key="8">
    <source>
        <dbReference type="Proteomes" id="UP000789342"/>
    </source>
</evidence>
<reference evidence="7" key="1">
    <citation type="submission" date="2021-06" db="EMBL/GenBank/DDBJ databases">
        <authorList>
            <person name="Kallberg Y."/>
            <person name="Tangrot J."/>
            <person name="Rosling A."/>
        </authorList>
    </citation>
    <scope>NUCLEOTIDE SEQUENCE</scope>
    <source>
        <strain evidence="7">CL551</strain>
    </source>
</reference>
<dbReference type="AlphaFoldDB" id="A0A9N9JD01"/>
<evidence type="ECO:0000256" key="4">
    <source>
        <dbReference type="ARBA" id="ARBA00031552"/>
    </source>
</evidence>
<dbReference type="Gene3D" id="3.90.1490.10">
    <property type="entry name" value="putative n-type atp pyrophosphatase, domain 2"/>
    <property type="match status" value="1"/>
</dbReference>
<accession>A0A9N9JD01</accession>
<evidence type="ECO:0000259" key="6">
    <source>
        <dbReference type="Pfam" id="PF01902"/>
    </source>
</evidence>
<dbReference type="NCBIfam" id="TIGR00290">
    <property type="entry name" value="MJ0570_dom"/>
    <property type="match status" value="1"/>
</dbReference>
<organism evidence="7 8">
    <name type="scientific">Acaulospora morrowiae</name>
    <dbReference type="NCBI Taxonomy" id="94023"/>
    <lineage>
        <taxon>Eukaryota</taxon>
        <taxon>Fungi</taxon>
        <taxon>Fungi incertae sedis</taxon>
        <taxon>Mucoromycota</taxon>
        <taxon>Glomeromycotina</taxon>
        <taxon>Glomeromycetes</taxon>
        <taxon>Diversisporales</taxon>
        <taxon>Acaulosporaceae</taxon>
        <taxon>Acaulospora</taxon>
    </lineage>
</organism>
<dbReference type="GO" id="GO:0017183">
    <property type="term" value="P:protein histidyl modification to diphthamide"/>
    <property type="evidence" value="ECO:0007669"/>
    <property type="project" value="TreeGrafter"/>
</dbReference>
<evidence type="ECO:0000256" key="1">
    <source>
        <dbReference type="ARBA" id="ARBA00012089"/>
    </source>
</evidence>
<keyword evidence="8" id="KW-1185">Reference proteome</keyword>
<comment type="catalytic activity">
    <reaction evidence="5">
        <text>diphthine-[translation elongation factor 2] + NH4(+) + ATP = diphthamide-[translation elongation factor 2] + AMP + diphosphate + H(+)</text>
        <dbReference type="Rhea" id="RHEA:19753"/>
        <dbReference type="Rhea" id="RHEA-COMP:10172"/>
        <dbReference type="Rhea" id="RHEA-COMP:10174"/>
        <dbReference type="ChEBI" id="CHEBI:15378"/>
        <dbReference type="ChEBI" id="CHEBI:16692"/>
        <dbReference type="ChEBI" id="CHEBI:28938"/>
        <dbReference type="ChEBI" id="CHEBI:30616"/>
        <dbReference type="ChEBI" id="CHEBI:33019"/>
        <dbReference type="ChEBI" id="CHEBI:82696"/>
        <dbReference type="ChEBI" id="CHEBI:456215"/>
        <dbReference type="EC" id="6.3.1.14"/>
    </reaction>
</comment>
<evidence type="ECO:0000256" key="3">
    <source>
        <dbReference type="ARBA" id="ARBA00029814"/>
    </source>
</evidence>
<feature type="non-terminal residue" evidence="7">
    <location>
        <position position="1"/>
    </location>
</feature>
<dbReference type="InterPro" id="IPR030662">
    <property type="entry name" value="DPH6/MJ0570"/>
</dbReference>
<evidence type="ECO:0000313" key="7">
    <source>
        <dbReference type="EMBL" id="CAG8775738.1"/>
    </source>
</evidence>
<protein>
    <recommendedName>
        <fullName evidence="2">Diphthine--ammonia ligase</fullName>
        <ecNumber evidence="1">6.3.1.14</ecNumber>
    </recommendedName>
    <alternativeName>
        <fullName evidence="3">Diphthamide synthase</fullName>
    </alternativeName>
    <alternativeName>
        <fullName evidence="4">Diphthamide synthetase</fullName>
    </alternativeName>
</protein>
<dbReference type="GO" id="GO:0017178">
    <property type="term" value="F:diphthine-ammonia ligase activity"/>
    <property type="evidence" value="ECO:0007669"/>
    <property type="project" value="UniProtKB-EC"/>
</dbReference>
<dbReference type="Proteomes" id="UP000789342">
    <property type="component" value="Unassembled WGS sequence"/>
</dbReference>
<dbReference type="SUPFAM" id="SSF52402">
    <property type="entry name" value="Adenine nucleotide alpha hydrolases-like"/>
    <property type="match status" value="1"/>
</dbReference>
<evidence type="ECO:0000256" key="5">
    <source>
        <dbReference type="ARBA" id="ARBA00048108"/>
    </source>
</evidence>
<dbReference type="InterPro" id="IPR002761">
    <property type="entry name" value="Diphthami_syn_dom"/>
</dbReference>
<sequence length="142" mass="16061">SAGAILSNYQRVRVENVCNRLGLMSLAYLWRRDQKELLSEMISSGINAILIKVAAIGLKSTHLGKSIEEMYSHLCNLNEKYDVHICGEGGEYETLTLDFAYLRFKMLTLEDKPVSTIATTPIIKIPSWQDDIKEFMSATQGW</sequence>
<dbReference type="OrthoDB" id="686384at2759"/>
<feature type="domain" description="Diphthamide synthase" evidence="6">
    <location>
        <begin position="2"/>
        <end position="106"/>
    </location>
</feature>
<proteinExistence type="predicted"/>